<keyword evidence="1" id="KW-1133">Transmembrane helix</keyword>
<keyword evidence="1" id="KW-0812">Transmembrane</keyword>
<protein>
    <submittedName>
        <fullName evidence="2">Uncharacterized protein</fullName>
    </submittedName>
</protein>
<gene>
    <name evidence="2" type="ORF">NC653_040462</name>
</gene>
<evidence type="ECO:0000256" key="1">
    <source>
        <dbReference type="SAM" id="Phobius"/>
    </source>
</evidence>
<reference evidence="2" key="1">
    <citation type="journal article" date="2023" name="Mol. Ecol. Resour.">
        <title>Chromosome-level genome assembly of a triploid poplar Populus alba 'Berolinensis'.</title>
        <authorList>
            <person name="Chen S."/>
            <person name="Yu Y."/>
            <person name="Wang X."/>
            <person name="Wang S."/>
            <person name="Zhang T."/>
            <person name="Zhou Y."/>
            <person name="He R."/>
            <person name="Meng N."/>
            <person name="Wang Y."/>
            <person name="Liu W."/>
            <person name="Liu Z."/>
            <person name="Liu J."/>
            <person name="Guo Q."/>
            <person name="Huang H."/>
            <person name="Sederoff R.R."/>
            <person name="Wang G."/>
            <person name="Qu G."/>
            <person name="Chen S."/>
        </authorList>
    </citation>
    <scope>NUCLEOTIDE SEQUENCE</scope>
    <source>
        <strain evidence="2">SC-2020</strain>
    </source>
</reference>
<comment type="caution">
    <text evidence="2">The sequence shown here is derived from an EMBL/GenBank/DDBJ whole genome shotgun (WGS) entry which is preliminary data.</text>
</comment>
<feature type="transmembrane region" description="Helical" evidence="1">
    <location>
        <begin position="119"/>
        <end position="136"/>
    </location>
</feature>
<evidence type="ECO:0000313" key="3">
    <source>
        <dbReference type="Proteomes" id="UP001164929"/>
    </source>
</evidence>
<proteinExistence type="predicted"/>
<dbReference type="EMBL" id="JAQIZT010000019">
    <property type="protein sequence ID" value="KAJ6951101.1"/>
    <property type="molecule type" value="Genomic_DNA"/>
</dbReference>
<keyword evidence="1" id="KW-0472">Membrane</keyword>
<evidence type="ECO:0000313" key="2">
    <source>
        <dbReference type="EMBL" id="KAJ6951101.1"/>
    </source>
</evidence>
<sequence>MAYDKLDEWSQLNYAEEFYDPIINHRLNLNENIVNMDNCLERSCTDQWLYEERLDIPEVKMLRATYSSLLQPVIVKVSYYVSGLPSPCENDMRIEDGEDEGRTLQLGKKRILRSRRTSFWLYHFCLLGIIPFPIFWCGFGKAYTGILNLIEMAGSYIPAFLYNNQELLITTATSAILYILASYYR</sequence>
<keyword evidence="3" id="KW-1185">Reference proteome</keyword>
<dbReference type="Proteomes" id="UP001164929">
    <property type="component" value="Chromosome 19"/>
</dbReference>
<dbReference type="AlphaFoldDB" id="A0AAD6PPP8"/>
<feature type="transmembrane region" description="Helical" evidence="1">
    <location>
        <begin position="167"/>
        <end position="184"/>
    </location>
</feature>
<organism evidence="2 3">
    <name type="scientific">Populus alba x Populus x berolinensis</name>
    <dbReference type="NCBI Taxonomy" id="444605"/>
    <lineage>
        <taxon>Eukaryota</taxon>
        <taxon>Viridiplantae</taxon>
        <taxon>Streptophyta</taxon>
        <taxon>Embryophyta</taxon>
        <taxon>Tracheophyta</taxon>
        <taxon>Spermatophyta</taxon>
        <taxon>Magnoliopsida</taxon>
        <taxon>eudicotyledons</taxon>
        <taxon>Gunneridae</taxon>
        <taxon>Pentapetalae</taxon>
        <taxon>rosids</taxon>
        <taxon>fabids</taxon>
        <taxon>Malpighiales</taxon>
        <taxon>Salicaceae</taxon>
        <taxon>Saliceae</taxon>
        <taxon>Populus</taxon>
    </lineage>
</organism>
<name>A0AAD6PPP8_9ROSI</name>
<accession>A0AAD6PPP8</accession>